<evidence type="ECO:0000313" key="2">
    <source>
        <dbReference type="Proteomes" id="UP001203338"/>
    </source>
</evidence>
<accession>A0ABT0PCS5</accession>
<dbReference type="Proteomes" id="UP001203338">
    <property type="component" value="Unassembled WGS sequence"/>
</dbReference>
<dbReference type="InterPro" id="IPR025048">
    <property type="entry name" value="DUF3987"/>
</dbReference>
<keyword evidence="2" id="KW-1185">Reference proteome</keyword>
<proteinExistence type="predicted"/>
<feature type="non-terminal residue" evidence="1">
    <location>
        <position position="245"/>
    </location>
</feature>
<organism evidence="1 2">
    <name type="scientific">Parendozoicomonas callyspongiae</name>
    <dbReference type="NCBI Taxonomy" id="2942213"/>
    <lineage>
        <taxon>Bacteria</taxon>
        <taxon>Pseudomonadati</taxon>
        <taxon>Pseudomonadota</taxon>
        <taxon>Gammaproteobacteria</taxon>
        <taxon>Oceanospirillales</taxon>
        <taxon>Endozoicomonadaceae</taxon>
        <taxon>Parendozoicomonas</taxon>
    </lineage>
</organism>
<evidence type="ECO:0000313" key="1">
    <source>
        <dbReference type="EMBL" id="MCL6268333.1"/>
    </source>
</evidence>
<comment type="caution">
    <text evidence="1">The sequence shown here is derived from an EMBL/GenBank/DDBJ whole genome shotgun (WGS) entry which is preliminary data.</text>
</comment>
<gene>
    <name evidence="1" type="ORF">M3P05_00005</name>
</gene>
<dbReference type="EMBL" id="JAMFLX010000001">
    <property type="protein sequence ID" value="MCL6268333.1"/>
    <property type="molecule type" value="Genomic_DNA"/>
</dbReference>
<dbReference type="RefSeq" id="WP_249697163.1">
    <property type="nucleotide sequence ID" value="NZ_JAMFLX010000001.1"/>
</dbReference>
<protein>
    <submittedName>
        <fullName evidence="1">YfjI family protein</fullName>
    </submittedName>
</protein>
<dbReference type="Pfam" id="PF13148">
    <property type="entry name" value="DUF3987"/>
    <property type="match status" value="1"/>
</dbReference>
<sequence>MANNSITPDQNIKLLPAPNAVEAPNITWEKPKPIEQALLPVMKFDPLWLPSEIRDWVVDIAERKDNAPVEFAAIAVICALATVIGNRLVIAPKAFDDWVVIPNLWGAAIGRPSIKKTPVMQEAISFLMELERVAGEEHEKAMQEYEEKKIKSDLLLDAAKGEFKKAGHDIQKRKDAELHLNDAMNEIPEVPIRSRYTTSDSTVEKLAVLMSENPMGILQVRDELFGLLAQLAKADKTEYRPFYLE</sequence>
<name>A0ABT0PCS5_9GAMM</name>
<reference evidence="1 2" key="1">
    <citation type="submission" date="2022-05" db="EMBL/GenBank/DDBJ databases">
        <authorList>
            <person name="Park J.-S."/>
        </authorList>
    </citation>
    <scope>NUCLEOTIDE SEQUENCE [LARGE SCALE GENOMIC DNA]</scope>
    <source>
        <strain evidence="1 2">2012CJ34-2</strain>
    </source>
</reference>